<dbReference type="RefSeq" id="XP_026610812.1">
    <property type="nucleotide sequence ID" value="XM_026757083.1"/>
</dbReference>
<accession>A0A397G3X8</accession>
<dbReference type="VEuPathDB" id="FungiDB:CDV56_103464"/>
<dbReference type="AlphaFoldDB" id="A0A397G3X8"/>
<dbReference type="OrthoDB" id="5215637at2759"/>
<dbReference type="EMBL" id="NKHU02000279">
    <property type="protein sequence ID" value="RHZ45665.1"/>
    <property type="molecule type" value="Genomic_DNA"/>
</dbReference>
<keyword evidence="1" id="KW-1133">Transmembrane helix</keyword>
<sequence>MGYDTTNAKYCCGAVVDDNGSLGCQVGDAFTIEKGAVIPGVAALAGYSNSSSNTTCTIGDSSSPSSHDVAIGAGVGVPLGVIALAAIAWALWERRQCKYARLESVPATGAQAIGQYPSHGVYQPHPAELATRQTGLVSELDSNGGAK</sequence>
<proteinExistence type="predicted"/>
<comment type="caution">
    <text evidence="2">The sequence shown here is derived from an EMBL/GenBank/DDBJ whole genome shotgun (WGS) entry which is preliminary data.</text>
</comment>
<feature type="transmembrane region" description="Helical" evidence="1">
    <location>
        <begin position="69"/>
        <end position="92"/>
    </location>
</feature>
<protein>
    <recommendedName>
        <fullName evidence="4">Mid2 domain-containing protein</fullName>
    </recommendedName>
</protein>
<dbReference type="STRING" id="41047.A0A397G3X8"/>
<organism evidence="2 3">
    <name type="scientific">Aspergillus thermomutatus</name>
    <name type="common">Neosartorya pseudofischeri</name>
    <dbReference type="NCBI Taxonomy" id="41047"/>
    <lineage>
        <taxon>Eukaryota</taxon>
        <taxon>Fungi</taxon>
        <taxon>Dikarya</taxon>
        <taxon>Ascomycota</taxon>
        <taxon>Pezizomycotina</taxon>
        <taxon>Eurotiomycetes</taxon>
        <taxon>Eurotiomycetidae</taxon>
        <taxon>Eurotiales</taxon>
        <taxon>Aspergillaceae</taxon>
        <taxon>Aspergillus</taxon>
        <taxon>Aspergillus subgen. Fumigati</taxon>
    </lineage>
</organism>
<evidence type="ECO:0008006" key="4">
    <source>
        <dbReference type="Google" id="ProtNLM"/>
    </source>
</evidence>
<dbReference type="Proteomes" id="UP000215305">
    <property type="component" value="Unassembled WGS sequence"/>
</dbReference>
<evidence type="ECO:0000256" key="1">
    <source>
        <dbReference type="SAM" id="Phobius"/>
    </source>
</evidence>
<dbReference type="GeneID" id="38125438"/>
<gene>
    <name evidence="2" type="ORF">CDV56_103464</name>
</gene>
<evidence type="ECO:0000313" key="2">
    <source>
        <dbReference type="EMBL" id="RHZ45665.1"/>
    </source>
</evidence>
<reference evidence="2" key="1">
    <citation type="submission" date="2018-08" db="EMBL/GenBank/DDBJ databases">
        <title>Draft genome sequence of azole-resistant Aspergillus thermomutatus (Neosartorya pseudofischeri) strain HMR AF 39, isolated from a human nasal aspirate.</title>
        <authorList>
            <person name="Parent-Michaud M."/>
            <person name="Dufresne P.J."/>
            <person name="Fournier E."/>
            <person name="Martineau C."/>
            <person name="Moreira S."/>
            <person name="Perkins V."/>
            <person name="De Repentigny L."/>
            <person name="Dufresne S.F."/>
        </authorList>
    </citation>
    <scope>NUCLEOTIDE SEQUENCE [LARGE SCALE GENOMIC DNA]</scope>
    <source>
        <strain evidence="2">HMR AF 39</strain>
    </source>
</reference>
<name>A0A397G3X8_ASPTH</name>
<keyword evidence="1" id="KW-0472">Membrane</keyword>
<evidence type="ECO:0000313" key="3">
    <source>
        <dbReference type="Proteomes" id="UP000215305"/>
    </source>
</evidence>
<keyword evidence="3" id="KW-1185">Reference proteome</keyword>
<keyword evidence="1" id="KW-0812">Transmembrane</keyword>